<dbReference type="InterPro" id="IPR024041">
    <property type="entry name" value="NH4_transpt_AmtB-like_dom"/>
</dbReference>
<dbReference type="GO" id="GO:0008519">
    <property type="term" value="F:ammonium channel activity"/>
    <property type="evidence" value="ECO:0007669"/>
    <property type="project" value="InterPro"/>
</dbReference>
<feature type="transmembrane region" description="Helical" evidence="8">
    <location>
        <begin position="298"/>
        <end position="317"/>
    </location>
</feature>
<dbReference type="PROSITE" id="PS01219">
    <property type="entry name" value="AMMONIUM_TRANSP"/>
    <property type="match status" value="1"/>
</dbReference>
<dbReference type="InterPro" id="IPR018047">
    <property type="entry name" value="Ammonium_transpt_CS"/>
</dbReference>
<dbReference type="InterPro" id="IPR001905">
    <property type="entry name" value="Ammonium_transpt"/>
</dbReference>
<keyword evidence="3 8" id="KW-0813">Transport</keyword>
<evidence type="ECO:0000256" key="6">
    <source>
        <dbReference type="ARBA" id="ARBA00023136"/>
    </source>
</evidence>
<feature type="transmembrane region" description="Helical" evidence="8">
    <location>
        <begin position="353"/>
        <end position="374"/>
    </location>
</feature>
<name>A0A378QAM9_FAUOS</name>
<dbReference type="Proteomes" id="UP000255230">
    <property type="component" value="Unassembled WGS sequence"/>
</dbReference>
<keyword evidence="6 8" id="KW-0472">Membrane</keyword>
<feature type="transmembrane region" description="Helical" evidence="8">
    <location>
        <begin position="386"/>
        <end position="410"/>
    </location>
</feature>
<comment type="similarity">
    <text evidence="2 8">Belongs to the ammonia transporter channel (TC 1.A.11.2) family.</text>
</comment>
<accession>A0A378QAM9</accession>
<dbReference type="AlphaFoldDB" id="A0A378QAM9"/>
<evidence type="ECO:0000259" key="9">
    <source>
        <dbReference type="Pfam" id="PF00909"/>
    </source>
</evidence>
<keyword evidence="11" id="KW-1185">Reference proteome</keyword>
<comment type="subcellular location">
    <subcellularLocation>
        <location evidence="8">Cell membrane</location>
        <topology evidence="8">Multi-pass membrane protein</topology>
    </subcellularLocation>
    <subcellularLocation>
        <location evidence="1">Membrane</location>
        <topology evidence="1">Multi-pass membrane protein</topology>
    </subcellularLocation>
</comment>
<feature type="transmembrane region" description="Helical" evidence="8">
    <location>
        <begin position="194"/>
        <end position="220"/>
    </location>
</feature>
<feature type="transmembrane region" description="Helical" evidence="8">
    <location>
        <begin position="51"/>
        <end position="71"/>
    </location>
</feature>
<evidence type="ECO:0000256" key="7">
    <source>
        <dbReference type="ARBA" id="ARBA00023177"/>
    </source>
</evidence>
<feature type="transmembrane region" description="Helical" evidence="8">
    <location>
        <begin position="323"/>
        <end position="341"/>
    </location>
</feature>
<dbReference type="GO" id="GO:0005886">
    <property type="term" value="C:plasma membrane"/>
    <property type="evidence" value="ECO:0007669"/>
    <property type="project" value="UniProtKB-SubCell"/>
</dbReference>
<feature type="transmembrane region" description="Helical" evidence="8">
    <location>
        <begin position="241"/>
        <end position="261"/>
    </location>
</feature>
<evidence type="ECO:0000313" key="10">
    <source>
        <dbReference type="EMBL" id="STY97732.1"/>
    </source>
</evidence>
<dbReference type="InterPro" id="IPR029020">
    <property type="entry name" value="Ammonium/urea_transptr"/>
</dbReference>
<feature type="transmembrane region" description="Helical" evidence="8">
    <location>
        <begin position="160"/>
        <end position="182"/>
    </location>
</feature>
<keyword evidence="7 8" id="KW-0924">Ammonia transport</keyword>
<gene>
    <name evidence="10" type="primary">amtB_2</name>
    <name evidence="10" type="ORF">NCTC10465_01518</name>
</gene>
<evidence type="ECO:0000256" key="1">
    <source>
        <dbReference type="ARBA" id="ARBA00004141"/>
    </source>
</evidence>
<dbReference type="GO" id="GO:0097272">
    <property type="term" value="P:ammonium homeostasis"/>
    <property type="evidence" value="ECO:0007669"/>
    <property type="project" value="TreeGrafter"/>
</dbReference>
<evidence type="ECO:0000256" key="5">
    <source>
        <dbReference type="ARBA" id="ARBA00022989"/>
    </source>
</evidence>
<proteinExistence type="inferred from homology"/>
<dbReference type="NCBIfam" id="TIGR00836">
    <property type="entry name" value="amt"/>
    <property type="match status" value="1"/>
</dbReference>
<feature type="transmembrane region" description="Helical" evidence="8">
    <location>
        <begin position="129"/>
        <end position="148"/>
    </location>
</feature>
<evidence type="ECO:0000256" key="2">
    <source>
        <dbReference type="ARBA" id="ARBA00005887"/>
    </source>
</evidence>
<evidence type="ECO:0000256" key="3">
    <source>
        <dbReference type="ARBA" id="ARBA00022448"/>
    </source>
</evidence>
<evidence type="ECO:0000256" key="4">
    <source>
        <dbReference type="ARBA" id="ARBA00022692"/>
    </source>
</evidence>
<feature type="transmembrane region" description="Helical" evidence="8">
    <location>
        <begin position="20"/>
        <end position="39"/>
    </location>
</feature>
<feature type="domain" description="Ammonium transporter AmtB-like" evidence="9">
    <location>
        <begin position="53"/>
        <end position="437"/>
    </location>
</feature>
<organism evidence="10 11">
    <name type="scientific">Faucicola osloensis</name>
    <name type="common">Moraxella osloensis</name>
    <dbReference type="NCBI Taxonomy" id="34062"/>
    <lineage>
        <taxon>Bacteria</taxon>
        <taxon>Pseudomonadati</taxon>
        <taxon>Pseudomonadota</taxon>
        <taxon>Gammaproteobacteria</taxon>
        <taxon>Moraxellales</taxon>
        <taxon>Moraxellaceae</taxon>
        <taxon>Faucicola</taxon>
    </lineage>
</organism>
<feature type="transmembrane region" description="Helical" evidence="8">
    <location>
        <begin position="273"/>
        <end position="291"/>
    </location>
</feature>
<keyword evidence="4 8" id="KW-0812">Transmembrane</keyword>
<dbReference type="PANTHER" id="PTHR11730:SF6">
    <property type="entry name" value="AMMONIUM TRANSPORTER"/>
    <property type="match status" value="1"/>
</dbReference>
<dbReference type="SUPFAM" id="SSF111352">
    <property type="entry name" value="Ammonium transporter"/>
    <property type="match status" value="1"/>
</dbReference>
<sequence length="454" mass="49130">MRKLNNTVQRHTGKRFNKAYKWLLSVMVFCQHSSVYAATPTNEQLYDYQNVMWVVIGGLLVFFMQAGFALIESGSVRSKNTVNVLMKNYTDMAIGGLIFYILGYGLMAGNNPTGYVGQSEFLPEQLSNMQWAHLFFQMMFASTAATIASGAMAERIKFSGYLIGTLMTCGLIYPVVASWAWGGYYGGQGWLAQLGFIDFAGSSVVHSVGGWLALAGIIVLGPRIGRFAPDGTPRLIAGHNLTLVTLGGFILWLAWFGFNAGSTLTSSGNLGKIMLNTHLAGVSAVTAYLLISGVMRKAILLSDTVNISLAGLVAITAGCATMSPVYAIVTGVGACLAYLAVKRLLDNVQMDDAVYAVAVHVGGGVWGTLAAGLFYEGDLFDSHRIIVQLMGIAAMFVWSFGLGMVVYFVIEKTIGLRVLAQHEQRGLDFTEHAEGAYPEFQDSLFSQQTLTERH</sequence>
<reference evidence="10 11" key="1">
    <citation type="submission" date="2018-06" db="EMBL/GenBank/DDBJ databases">
        <authorList>
            <consortium name="Pathogen Informatics"/>
            <person name="Doyle S."/>
        </authorList>
    </citation>
    <scope>NUCLEOTIDE SEQUENCE [LARGE SCALE GENOMIC DNA]</scope>
    <source>
        <strain evidence="10 11">NCTC10465</strain>
    </source>
</reference>
<keyword evidence="5 8" id="KW-1133">Transmembrane helix</keyword>
<protein>
    <recommendedName>
        <fullName evidence="8">Ammonium transporter</fullName>
    </recommendedName>
</protein>
<dbReference type="PANTHER" id="PTHR11730">
    <property type="entry name" value="AMMONIUM TRANSPORTER"/>
    <property type="match status" value="1"/>
</dbReference>
<dbReference type="Gene3D" id="1.10.3430.10">
    <property type="entry name" value="Ammonium transporter AmtB like domains"/>
    <property type="match status" value="1"/>
</dbReference>
<feature type="transmembrane region" description="Helical" evidence="8">
    <location>
        <begin position="92"/>
        <end position="109"/>
    </location>
</feature>
<evidence type="ECO:0000256" key="8">
    <source>
        <dbReference type="RuleBase" id="RU362002"/>
    </source>
</evidence>
<dbReference type="EMBL" id="UGPY01000001">
    <property type="protein sequence ID" value="STY97732.1"/>
    <property type="molecule type" value="Genomic_DNA"/>
</dbReference>
<dbReference type="Pfam" id="PF00909">
    <property type="entry name" value="Ammonium_transp"/>
    <property type="match status" value="1"/>
</dbReference>
<evidence type="ECO:0000313" key="11">
    <source>
        <dbReference type="Proteomes" id="UP000255230"/>
    </source>
</evidence>